<evidence type="ECO:0000313" key="2">
    <source>
        <dbReference type="EMBL" id="KAA0158419.1"/>
    </source>
</evidence>
<proteinExistence type="predicted"/>
<evidence type="ECO:0000256" key="1">
    <source>
        <dbReference type="SAM" id="MobiDB-lite"/>
    </source>
</evidence>
<feature type="region of interest" description="Disordered" evidence="1">
    <location>
        <begin position="688"/>
        <end position="712"/>
    </location>
</feature>
<accession>A0A5A8D0G5</accession>
<organism evidence="2 3">
    <name type="scientific">Cafeteria roenbergensis</name>
    <name type="common">Marine flagellate</name>
    <dbReference type="NCBI Taxonomy" id="33653"/>
    <lineage>
        <taxon>Eukaryota</taxon>
        <taxon>Sar</taxon>
        <taxon>Stramenopiles</taxon>
        <taxon>Bigyra</taxon>
        <taxon>Opalozoa</taxon>
        <taxon>Bicosoecida</taxon>
        <taxon>Cafeteriaceae</taxon>
        <taxon>Cafeteria</taxon>
    </lineage>
</organism>
<dbReference type="Proteomes" id="UP000322899">
    <property type="component" value="Unassembled WGS sequence"/>
</dbReference>
<sequence length="842" mass="87580">MLAHRAVVPDAAATAIRLDADVRIPDAGVLNWPVSVPWGDADEHANVTGVSVLLRGIYHSDPRDLAVELWHGGQAVTLIDGARPGARLGTRHFPDESFPSLDDLSRALQAEEASTGRGADLVVSDLSSSGANLALHAPAAQASVAFGAGPERAVDGGTGGYFDGLSVAHTSSQLQGAPEAWWEADIRSGAGAGANASQPGVNATGDKVVGSLRLWGRGLAPDRDEVQVVRLRAAAQVRGGSFRLRLTMGNLTGRTAPISVFAAASTADERLNGPEGERPGESLETALEAATAQALLPGAAPLLGQSAESLLGAVRVQRSAPDGFGAYAWTVTFLTLAGNVPLLEAEEVATLSTGGIVPVQVVERVRGSSSSAYNYASNGGIAQARLAGTLAPAWVMLLPAPMAGVPLHAARAAALWARRITAADLRGPERRAVVLDVPRSRVTSAASLAASEAAEADSDPATVHGGGLVGAIRVQLETPESALALAEVEAYAAPLRSLQTFRSGNNVRGREAPGATLAGPKASLLPDFTAASARLRTFHSLDPMADLWATSSASAAVAASGQRLYGRLGGAWTLVIRDTVRRRAEQVRLSGERDWASGRSSAAAAAATPPPREHGSRPLVLAHGAGALAGWSLNATLSDGSFRVLRADVAFEARFLPSFGRIYEANVSAAASGRGEAAALHQPWSSERSFATGPQLEEDPLTRRPRTRCGPAGQGVGCRAGVGALLTTDARGEARPSQDTRLTWPASDLRYVYSPREGFVGEDSFRVRAWVGGLSSEEQEVRVLVRRCRLVDAASERAGLGPLAPRRRTRVLPMLRRTFGPEICLPPRAGGGGGGAHRLTRS</sequence>
<name>A0A5A8D0G5_CAFRO</name>
<reference evidence="2 3" key="1">
    <citation type="submission" date="2019-07" db="EMBL/GenBank/DDBJ databases">
        <title>Genomes of Cafeteria roenbergensis.</title>
        <authorList>
            <person name="Fischer M.G."/>
            <person name="Hackl T."/>
            <person name="Roman M."/>
        </authorList>
    </citation>
    <scope>NUCLEOTIDE SEQUENCE [LARGE SCALE GENOMIC DNA]</scope>
    <source>
        <strain evidence="2 3">E4-10P</strain>
    </source>
</reference>
<dbReference type="Gene3D" id="2.60.120.260">
    <property type="entry name" value="Galactose-binding domain-like"/>
    <property type="match status" value="1"/>
</dbReference>
<dbReference type="EMBL" id="VLTO01000205">
    <property type="protein sequence ID" value="KAA0158419.1"/>
    <property type="molecule type" value="Genomic_DNA"/>
</dbReference>
<dbReference type="AlphaFoldDB" id="A0A5A8D0G5"/>
<protein>
    <submittedName>
        <fullName evidence="2">Uncharacterized protein</fullName>
    </submittedName>
</protein>
<evidence type="ECO:0000313" key="3">
    <source>
        <dbReference type="Proteomes" id="UP000322899"/>
    </source>
</evidence>
<gene>
    <name evidence="2" type="ORF">FNF27_08367</name>
</gene>
<comment type="caution">
    <text evidence="2">The sequence shown here is derived from an EMBL/GenBank/DDBJ whole genome shotgun (WGS) entry which is preliminary data.</text>
</comment>